<reference evidence="2" key="2">
    <citation type="submission" date="2021-04" db="EMBL/GenBank/DDBJ databases">
        <title>Brevibacillus composti FJAT-54423, complete genome.</title>
        <authorList>
            <person name="Tang R."/>
        </authorList>
    </citation>
    <scope>NUCLEOTIDE SEQUENCE</scope>
    <source>
        <strain evidence="2">FJAT-54424</strain>
    </source>
</reference>
<gene>
    <name evidence="1" type="ORF">JD108_10630</name>
    <name evidence="2" type="ORF">KDJ56_10320</name>
</gene>
<evidence type="ECO:0000313" key="3">
    <source>
        <dbReference type="Proteomes" id="UP000595847"/>
    </source>
</evidence>
<dbReference type="InterPro" id="IPR035903">
    <property type="entry name" value="HesB-like_dom_sf"/>
</dbReference>
<dbReference type="EMBL" id="CP066308">
    <property type="protein sequence ID" value="QQE76274.1"/>
    <property type="molecule type" value="Genomic_DNA"/>
</dbReference>
<name>A0A7T5JQG0_9BACL</name>
<dbReference type="Gene3D" id="2.60.300.12">
    <property type="entry name" value="HesB-like domain"/>
    <property type="match status" value="1"/>
</dbReference>
<evidence type="ECO:0000313" key="1">
    <source>
        <dbReference type="EMBL" id="QQE76274.1"/>
    </source>
</evidence>
<accession>A0A7T5JQG0</accession>
<organism evidence="1 3">
    <name type="scientific">Brevibacillus composti</name>
    <dbReference type="NCBI Taxonomy" id="2796470"/>
    <lineage>
        <taxon>Bacteria</taxon>
        <taxon>Bacillati</taxon>
        <taxon>Bacillota</taxon>
        <taxon>Bacilli</taxon>
        <taxon>Bacillales</taxon>
        <taxon>Paenibacillaceae</taxon>
        <taxon>Brevibacillus</taxon>
    </lineage>
</organism>
<dbReference type="SUPFAM" id="SSF89360">
    <property type="entry name" value="HesB-like domain"/>
    <property type="match status" value="1"/>
</dbReference>
<protein>
    <submittedName>
        <fullName evidence="1">Iron-sulfur cluster biosynthesis family protein</fullName>
    </submittedName>
</protein>
<proteinExistence type="predicted"/>
<dbReference type="Proteomes" id="UP000595847">
    <property type="component" value="Chromosome"/>
</dbReference>
<dbReference type="KEGG" id="bcop:JD108_10630"/>
<dbReference type="Proteomes" id="UP000677234">
    <property type="component" value="Chromosome"/>
</dbReference>
<dbReference type="RefSeq" id="WP_198829777.1">
    <property type="nucleotide sequence ID" value="NZ_CP066308.1"/>
</dbReference>
<evidence type="ECO:0000313" key="4">
    <source>
        <dbReference type="Proteomes" id="UP000677234"/>
    </source>
</evidence>
<sequence length="106" mass="11662">MKMTATEAALIRLEQEASEHAQALRINGELVGGCGMNVEYGLFWDDPAPGDMITELGGIVLLLDAETAGYIGSDSLLIDYRDQQGYRLVSPEQIIAYGLRTKERWA</sequence>
<keyword evidence="4" id="KW-1185">Reference proteome</keyword>
<evidence type="ECO:0000313" key="2">
    <source>
        <dbReference type="EMBL" id="QUO43302.1"/>
    </source>
</evidence>
<reference evidence="1 3" key="1">
    <citation type="submission" date="2020-12" db="EMBL/GenBank/DDBJ databases">
        <title>strain FJAT-54423T represents a novel species of the genus Brevibacillus.</title>
        <authorList>
            <person name="Tang R."/>
        </authorList>
    </citation>
    <scope>NUCLEOTIDE SEQUENCE [LARGE SCALE GENOMIC DNA]</scope>
    <source>
        <strain evidence="1 3">FJAT-54423</strain>
    </source>
</reference>
<dbReference type="EMBL" id="CP073708">
    <property type="protein sequence ID" value="QUO43302.1"/>
    <property type="molecule type" value="Genomic_DNA"/>
</dbReference>
<dbReference type="AlphaFoldDB" id="A0A7T5JQG0"/>